<dbReference type="PANTHER" id="PTHR39332:SF7">
    <property type="entry name" value="SRPBCC FAMILY PROTEIN"/>
    <property type="match status" value="1"/>
</dbReference>
<keyword evidence="1" id="KW-0732">Signal</keyword>
<reference evidence="2 3" key="1">
    <citation type="journal article" date="2021" name="Front. Microbiol.">
        <title>Comprehensive Comparative Genomics and Phenotyping of Methylobacterium Species.</title>
        <authorList>
            <person name="Alessa O."/>
            <person name="Ogura Y."/>
            <person name="Fujitani Y."/>
            <person name="Takami H."/>
            <person name="Hayashi T."/>
            <person name="Sahin N."/>
            <person name="Tani A."/>
        </authorList>
    </citation>
    <scope>NUCLEOTIDE SEQUENCE [LARGE SCALE GENOMIC DNA]</scope>
    <source>
        <strain evidence="2 3">DSM 23679</strain>
    </source>
</reference>
<feature type="signal peptide" evidence="1">
    <location>
        <begin position="1"/>
        <end position="31"/>
    </location>
</feature>
<dbReference type="InterPro" id="IPR023393">
    <property type="entry name" value="START-like_dom_sf"/>
</dbReference>
<evidence type="ECO:0000256" key="1">
    <source>
        <dbReference type="SAM" id="SignalP"/>
    </source>
</evidence>
<dbReference type="Proteomes" id="UP001055117">
    <property type="component" value="Unassembled WGS sequence"/>
</dbReference>
<dbReference type="EMBL" id="BPQG01000011">
    <property type="protein sequence ID" value="GJD43298.1"/>
    <property type="molecule type" value="Genomic_DNA"/>
</dbReference>
<comment type="caution">
    <text evidence="2">The sequence shown here is derived from an EMBL/GenBank/DDBJ whole genome shotgun (WGS) entry which is preliminary data.</text>
</comment>
<feature type="chain" id="PRO_5046578694" evidence="1">
    <location>
        <begin position="32"/>
        <end position="173"/>
    </location>
</feature>
<gene>
    <name evidence="2" type="ORF">AFCDBAGC_1150</name>
</gene>
<keyword evidence="3" id="KW-1185">Reference proteome</keyword>
<name>A0ABQ4QDK8_9HYPH</name>
<dbReference type="Pfam" id="PF10604">
    <property type="entry name" value="Polyketide_cyc2"/>
    <property type="match status" value="1"/>
</dbReference>
<dbReference type="RefSeq" id="WP_147828149.1">
    <property type="nucleotide sequence ID" value="NZ_BPQG01000011.1"/>
</dbReference>
<dbReference type="PANTHER" id="PTHR39332">
    <property type="entry name" value="BLL4707 PROTEIN"/>
    <property type="match status" value="1"/>
</dbReference>
<dbReference type="CDD" id="cd07821">
    <property type="entry name" value="PYR_PYL_RCAR_like"/>
    <property type="match status" value="1"/>
</dbReference>
<proteinExistence type="predicted"/>
<accession>A0ABQ4QDK8</accession>
<dbReference type="SUPFAM" id="SSF55961">
    <property type="entry name" value="Bet v1-like"/>
    <property type="match status" value="1"/>
</dbReference>
<dbReference type="InterPro" id="IPR019587">
    <property type="entry name" value="Polyketide_cyclase/dehydratase"/>
</dbReference>
<evidence type="ECO:0000313" key="2">
    <source>
        <dbReference type="EMBL" id="GJD43298.1"/>
    </source>
</evidence>
<organism evidence="2 3">
    <name type="scientific">Methylobacterium cerastii</name>
    <dbReference type="NCBI Taxonomy" id="932741"/>
    <lineage>
        <taxon>Bacteria</taxon>
        <taxon>Pseudomonadati</taxon>
        <taxon>Pseudomonadota</taxon>
        <taxon>Alphaproteobacteria</taxon>
        <taxon>Hyphomicrobiales</taxon>
        <taxon>Methylobacteriaceae</taxon>
        <taxon>Methylobacterium</taxon>
    </lineage>
</organism>
<dbReference type="Gene3D" id="3.30.530.20">
    <property type="match status" value="1"/>
</dbReference>
<protein>
    <submittedName>
        <fullName evidence="2">IS1595 family transposase ISMpo2</fullName>
    </submittedName>
</protein>
<evidence type="ECO:0000313" key="3">
    <source>
        <dbReference type="Proteomes" id="UP001055117"/>
    </source>
</evidence>
<sequence>MRPGRRVHRRPLPGLLLATAIGAAVPSEAFALEVTRSRVVAAPPAAVWSLVGGFCDIARWHPQVTRCTLSSESGAPVRALVAAGGLGTLIETETARDEAAMSYSYRLVSGPLPVKDYAATLSVAPIGGGAGKGATITWTAHFEAEGMTEAEAVADIAGVYEAGLAGIAREAAP</sequence>